<dbReference type="OMA" id="VEQHMVK"/>
<comment type="subcellular location">
    <subcellularLocation>
        <location evidence="1">Membrane</location>
        <topology evidence="1">Multi-pass membrane protein</topology>
    </subcellularLocation>
</comment>
<dbReference type="InterPro" id="IPR050327">
    <property type="entry name" value="Proton-linked_MCT"/>
</dbReference>
<evidence type="ECO:0000259" key="4">
    <source>
        <dbReference type="PROSITE" id="PS50850"/>
    </source>
</evidence>
<feature type="transmembrane region" description="Helical" evidence="3">
    <location>
        <begin position="262"/>
        <end position="280"/>
    </location>
</feature>
<feature type="transmembrane region" description="Helical" evidence="3">
    <location>
        <begin position="861"/>
        <end position="880"/>
    </location>
</feature>
<keyword evidence="3" id="KW-0812">Transmembrane</keyword>
<dbReference type="GO" id="GO:0016020">
    <property type="term" value="C:membrane"/>
    <property type="evidence" value="ECO:0007669"/>
    <property type="project" value="UniProtKB-SubCell"/>
</dbReference>
<keyword evidence="6" id="KW-1185">Reference proteome</keyword>
<feature type="region of interest" description="Disordered" evidence="2">
    <location>
        <begin position="1"/>
        <end position="96"/>
    </location>
</feature>
<dbReference type="Pfam" id="PF07690">
    <property type="entry name" value="MFS_1"/>
    <property type="match status" value="1"/>
</dbReference>
<feature type="compositionally biased region" description="Polar residues" evidence="2">
    <location>
        <begin position="82"/>
        <end position="91"/>
    </location>
</feature>
<evidence type="ECO:0000256" key="3">
    <source>
        <dbReference type="SAM" id="Phobius"/>
    </source>
</evidence>
<feature type="transmembrane region" description="Helical" evidence="3">
    <location>
        <begin position="172"/>
        <end position="191"/>
    </location>
</feature>
<dbReference type="PANTHER" id="PTHR11360">
    <property type="entry name" value="MONOCARBOXYLATE TRANSPORTER"/>
    <property type="match status" value="1"/>
</dbReference>
<accession>A0A7M7KHK2</accession>
<feature type="transmembrane region" description="Helical" evidence="3">
    <location>
        <begin position="797"/>
        <end position="820"/>
    </location>
</feature>
<reference evidence="5" key="1">
    <citation type="submission" date="2021-01" db="UniProtKB">
        <authorList>
            <consortium name="EnsemblMetazoa"/>
        </authorList>
    </citation>
    <scope>IDENTIFICATION</scope>
</reference>
<feature type="compositionally biased region" description="Low complexity" evidence="2">
    <location>
        <begin position="323"/>
        <end position="333"/>
    </location>
</feature>
<dbReference type="RefSeq" id="XP_022666974.1">
    <property type="nucleotide sequence ID" value="XM_022811239.1"/>
</dbReference>
<dbReference type="InterPro" id="IPR020846">
    <property type="entry name" value="MFS_dom"/>
</dbReference>
<dbReference type="SUPFAM" id="SSF103473">
    <property type="entry name" value="MFS general substrate transporter"/>
    <property type="match status" value="2"/>
</dbReference>
<dbReference type="InParanoid" id="A0A7M7KHK2"/>
<dbReference type="OrthoDB" id="6499973at2759"/>
<dbReference type="KEGG" id="vde:111252791"/>
<feature type="transmembrane region" description="Helical" evidence="3">
    <location>
        <begin position="832"/>
        <end position="854"/>
    </location>
</feature>
<dbReference type="PANTHER" id="PTHR11360:SF306">
    <property type="entry name" value="RE01051P"/>
    <property type="match status" value="1"/>
</dbReference>
<feature type="domain" description="Major facilitator superfamily (MFS) profile" evidence="4">
    <location>
        <begin position="705"/>
        <end position="898"/>
    </location>
</feature>
<organism evidence="5 6">
    <name type="scientific">Varroa destructor</name>
    <name type="common">Honeybee mite</name>
    <dbReference type="NCBI Taxonomy" id="109461"/>
    <lineage>
        <taxon>Eukaryota</taxon>
        <taxon>Metazoa</taxon>
        <taxon>Ecdysozoa</taxon>
        <taxon>Arthropoda</taxon>
        <taxon>Chelicerata</taxon>
        <taxon>Arachnida</taxon>
        <taxon>Acari</taxon>
        <taxon>Parasitiformes</taxon>
        <taxon>Mesostigmata</taxon>
        <taxon>Gamasina</taxon>
        <taxon>Dermanyssoidea</taxon>
        <taxon>Varroidae</taxon>
        <taxon>Varroa</taxon>
    </lineage>
</organism>
<dbReference type="Proteomes" id="UP000594260">
    <property type="component" value="Unplaced"/>
</dbReference>
<keyword evidence="3" id="KW-1133">Transmembrane helix</keyword>
<feature type="transmembrane region" description="Helical" evidence="3">
    <location>
        <begin position="197"/>
        <end position="218"/>
    </location>
</feature>
<feature type="region of interest" description="Disordered" evidence="2">
    <location>
        <begin position="668"/>
        <end position="688"/>
    </location>
</feature>
<sequence length="898" mass="95744">MAPRPEHPEGAPTPVRTPIEIGDEEAKKPSEDYTAGKVDTFPNGEAAMPPVGQTGPASVTEPPDGRENAPLKPQLSAKLARSVSNRTTRPQRCNRLPPPDGGWGWMVLLGVVIGNILIIGHAKTFGVYISTFIERFNEKPSTVAWIQSIQFSFFLGFAPVASILAERFSPRTVTFCGAAIACAGMSLSSQAKTLTHLYFSYGMLMGLACVFTFTPGVIMIAKYFDRRRGLANGLGMAGNSLGGIFMPIIADHLLSEYSLHGGLLIMGGILLNAAVGAMLWRPVESTTAYVAALKRQSRVMSTGPRFPQTSQGVPNTGPIPSLSARTPSSTADTATTPLMFDVREQEYVNGVLPEEAPSDFVLSLASAPPQPSTQPTELSVTPLAPASSVSPVPISTASAPPYLPPVSSSTSVPDISVPCVQSTFEVQSQPSTSPPPLPLSTASQRKKEQRVKEHNRPLETQQSLDHQSIFSQSTASLSSFVYLSTFHLGPSYGTVEDITNLDYDDEDEADGELYGLTADSASDDDSEEEEDYDVYETVRARSDLRIDITGLLAASGGVSTAGTGTVHVEAGSAAGGEVKTNADGPAAPVQGAKGLEVILQPKKAVTPTLENVATAAMEQVNEVPIVLTDGSQARSASRRKQLTIDRTNSTNVSIKPATGDGITLARGGSVAKTRNRPPPSARLNRPGGHSGGNKYLDFSFFHSSVFYVMMVPLFLHNIGYPTIQMYTPLYARSLGFSTSDSARCLSFLAFADVVGRIGCAWLSDLHLCKRKYFYMAGMFLSGLVAYFMPLTKTYVQLLLCTSGFGLASGAYIGLTVALFADAFGNEMVAKAHSMATMCTGIAGLAGGPFIGYVLEKTNSFFVCYAILGSCQILGGLVYLLEPWAAQIEANKQRTHQWV</sequence>
<feature type="transmembrane region" description="Helical" evidence="3">
    <location>
        <begin position="772"/>
        <end position="790"/>
    </location>
</feature>
<dbReference type="FunCoup" id="A0A7M7KHK2">
    <property type="interactions" value="71"/>
</dbReference>
<dbReference type="AlphaFoldDB" id="A0A7M7KHK2"/>
<keyword evidence="3" id="KW-0472">Membrane</keyword>
<evidence type="ECO:0000313" key="5">
    <source>
        <dbReference type="EnsemblMetazoa" id="XP_022666974"/>
    </source>
</evidence>
<dbReference type="GO" id="GO:0008028">
    <property type="term" value="F:monocarboxylic acid transmembrane transporter activity"/>
    <property type="evidence" value="ECO:0007669"/>
    <property type="project" value="TreeGrafter"/>
</dbReference>
<feature type="region of interest" description="Disordered" evidence="2">
    <location>
        <begin position="424"/>
        <end position="466"/>
    </location>
</feature>
<feature type="transmembrane region" description="Helical" evidence="3">
    <location>
        <begin position="695"/>
        <end position="715"/>
    </location>
</feature>
<proteinExistence type="predicted"/>
<protein>
    <recommendedName>
        <fullName evidence="4">Major facilitator superfamily (MFS) profile domain-containing protein</fullName>
    </recommendedName>
</protein>
<evidence type="ECO:0000256" key="2">
    <source>
        <dbReference type="SAM" id="MobiDB-lite"/>
    </source>
</evidence>
<dbReference type="PROSITE" id="PS50850">
    <property type="entry name" value="MFS"/>
    <property type="match status" value="1"/>
</dbReference>
<dbReference type="InterPro" id="IPR036259">
    <property type="entry name" value="MFS_trans_sf"/>
</dbReference>
<feature type="region of interest" description="Disordered" evidence="2">
    <location>
        <begin position="301"/>
        <end position="333"/>
    </location>
</feature>
<evidence type="ECO:0000313" key="6">
    <source>
        <dbReference type="Proteomes" id="UP000594260"/>
    </source>
</evidence>
<feature type="transmembrane region" description="Helical" evidence="3">
    <location>
        <begin position="142"/>
        <end position="165"/>
    </location>
</feature>
<dbReference type="EnsemblMetazoa" id="XM_022811239">
    <property type="protein sequence ID" value="XP_022666974"/>
    <property type="gene ID" value="LOC111252791"/>
</dbReference>
<feature type="transmembrane region" description="Helical" evidence="3">
    <location>
        <begin position="230"/>
        <end position="250"/>
    </location>
</feature>
<name>A0A7M7KHK2_VARDE</name>
<dbReference type="Gene3D" id="1.20.1250.20">
    <property type="entry name" value="MFS general substrate transporter like domains"/>
    <property type="match status" value="2"/>
</dbReference>
<dbReference type="GeneID" id="111252791"/>
<feature type="transmembrane region" description="Helical" evidence="3">
    <location>
        <begin position="102"/>
        <end position="122"/>
    </location>
</feature>
<dbReference type="InterPro" id="IPR011701">
    <property type="entry name" value="MFS"/>
</dbReference>
<feature type="region of interest" description="Disordered" evidence="2">
    <location>
        <begin position="363"/>
        <end position="392"/>
    </location>
</feature>
<evidence type="ECO:0000256" key="1">
    <source>
        <dbReference type="ARBA" id="ARBA00004141"/>
    </source>
</evidence>
<feature type="compositionally biased region" description="Low complexity" evidence="2">
    <location>
        <begin position="379"/>
        <end position="392"/>
    </location>
</feature>